<sequence>MELGADAGTVPEAGDRSGGHAGAPVDVLDAFESVPAIIWAFEGPELRVVAANTGARASAGFRPGIVGRPIREVLPELEGQQIFEMMEEAYAAGRPVSAENRRVLVDRDGDGLLEEGFFTYTFLPTHHADGTVRGLVVHIAETTAQALRQAEAERAAAASERRYRHASEIVLELQRSLLPTGVPVLPGLVTAAHYRVAGDELAAGGDWFDVLVLPDERVALLVGDVVGHGAGAAGAMGQLRAVALDALHAGETPAAALDRLDRFAARQRATRAAGVCLAVLDPATGELEVAAHAHPPPVVVDPAGGTRRIEPPATPPLGTGGPAAGWVRDRLAVGESLLLYSDGLVERAGRPLGETVASLAETVAAARRDLDDRVLDDTSLPSSGVERLATVVTERMGFLGEGYEDDVTLVLAERRPMPEPFELVRDAAPTVLSAVRRGLTDWLEALGAGDDDVDALVYAAVEAVTNVVQHAYGGVAGTDGAERPVRVEARLGADGAARLTVADAGRWRPPPRGPVAGGRGVQMMRELTDDTVIEQGSHGTTVRLGRRLGRPVTIGVPPPVPDPRPREEKLTVDLDEEAGIAVLSGPVDLTTADQLRAQLLQAGRGGTRPLCVDLRRVTVLSSAGVQLFHDLAELMPELRLATGPDGVAAAVVELTGLGPLRAD</sequence>
<evidence type="ECO:0000313" key="4">
    <source>
        <dbReference type="EMBL" id="GAA4684709.1"/>
    </source>
</evidence>
<dbReference type="InterPro" id="IPR013656">
    <property type="entry name" value="PAS_4"/>
</dbReference>
<dbReference type="Pfam" id="PF13581">
    <property type="entry name" value="HATPase_c_2"/>
    <property type="match status" value="1"/>
</dbReference>
<dbReference type="Proteomes" id="UP001500325">
    <property type="component" value="Unassembled WGS sequence"/>
</dbReference>
<evidence type="ECO:0000259" key="3">
    <source>
        <dbReference type="PROSITE" id="PS50801"/>
    </source>
</evidence>
<accession>A0ABP8WA36</accession>
<name>A0ABP8WA36_9PSEU</name>
<dbReference type="Pfam" id="PF08448">
    <property type="entry name" value="PAS_4"/>
    <property type="match status" value="1"/>
</dbReference>
<organism evidence="4 5">
    <name type="scientific">Pseudonocardia yuanmonensis</name>
    <dbReference type="NCBI Taxonomy" id="1095914"/>
    <lineage>
        <taxon>Bacteria</taxon>
        <taxon>Bacillati</taxon>
        <taxon>Actinomycetota</taxon>
        <taxon>Actinomycetes</taxon>
        <taxon>Pseudonocardiales</taxon>
        <taxon>Pseudonocardiaceae</taxon>
        <taxon>Pseudonocardia</taxon>
    </lineage>
</organism>
<dbReference type="CDD" id="cd07043">
    <property type="entry name" value="STAS_anti-anti-sigma_factors"/>
    <property type="match status" value="1"/>
</dbReference>
<dbReference type="InterPro" id="IPR003594">
    <property type="entry name" value="HATPase_dom"/>
</dbReference>
<dbReference type="SUPFAM" id="SSF55785">
    <property type="entry name" value="PYP-like sensor domain (PAS domain)"/>
    <property type="match status" value="1"/>
</dbReference>
<evidence type="ECO:0000313" key="5">
    <source>
        <dbReference type="Proteomes" id="UP001500325"/>
    </source>
</evidence>
<evidence type="ECO:0000256" key="1">
    <source>
        <dbReference type="ARBA" id="ARBA00022801"/>
    </source>
</evidence>
<keyword evidence="5" id="KW-1185">Reference proteome</keyword>
<dbReference type="InterPro" id="IPR036890">
    <property type="entry name" value="HATPase_C_sf"/>
</dbReference>
<dbReference type="RefSeq" id="WP_345379897.1">
    <property type="nucleotide sequence ID" value="NZ_BAABIC010000005.1"/>
</dbReference>
<reference evidence="5" key="1">
    <citation type="journal article" date="2019" name="Int. J. Syst. Evol. Microbiol.">
        <title>The Global Catalogue of Microorganisms (GCM) 10K type strain sequencing project: providing services to taxonomists for standard genome sequencing and annotation.</title>
        <authorList>
            <consortium name="The Broad Institute Genomics Platform"/>
            <consortium name="The Broad Institute Genome Sequencing Center for Infectious Disease"/>
            <person name="Wu L."/>
            <person name="Ma J."/>
        </authorList>
    </citation>
    <scope>NUCLEOTIDE SEQUENCE [LARGE SCALE GENOMIC DNA]</scope>
    <source>
        <strain evidence="5">JCM 18055</strain>
    </source>
</reference>
<dbReference type="SUPFAM" id="SSF52091">
    <property type="entry name" value="SpoIIaa-like"/>
    <property type="match status" value="1"/>
</dbReference>
<dbReference type="CDD" id="cd16936">
    <property type="entry name" value="HATPase_RsbW-like"/>
    <property type="match status" value="1"/>
</dbReference>
<dbReference type="InterPro" id="IPR035965">
    <property type="entry name" value="PAS-like_dom_sf"/>
</dbReference>
<dbReference type="Gene3D" id="3.30.565.10">
    <property type="entry name" value="Histidine kinase-like ATPase, C-terminal domain"/>
    <property type="match status" value="1"/>
</dbReference>
<dbReference type="PANTHER" id="PTHR43156:SF2">
    <property type="entry name" value="STAGE II SPORULATION PROTEIN E"/>
    <property type="match status" value="1"/>
</dbReference>
<dbReference type="InterPro" id="IPR052016">
    <property type="entry name" value="Bact_Sigma-Reg"/>
</dbReference>
<keyword evidence="1" id="KW-0378">Hydrolase</keyword>
<dbReference type="Gene3D" id="3.30.750.24">
    <property type="entry name" value="STAS domain"/>
    <property type="match status" value="1"/>
</dbReference>
<dbReference type="SUPFAM" id="SSF55874">
    <property type="entry name" value="ATPase domain of HSP90 chaperone/DNA topoisomerase II/histidine kinase"/>
    <property type="match status" value="1"/>
</dbReference>
<dbReference type="InterPro" id="IPR036457">
    <property type="entry name" value="PPM-type-like_dom_sf"/>
</dbReference>
<gene>
    <name evidence="4" type="ORF">GCM10023215_19500</name>
</gene>
<dbReference type="Pfam" id="PF07228">
    <property type="entry name" value="SpoIIE"/>
    <property type="match status" value="1"/>
</dbReference>
<dbReference type="SMART" id="SM00331">
    <property type="entry name" value="PP2C_SIG"/>
    <property type="match status" value="1"/>
</dbReference>
<dbReference type="InterPro" id="IPR058548">
    <property type="entry name" value="MlaB-like_STAS"/>
</dbReference>
<dbReference type="InterPro" id="IPR002645">
    <property type="entry name" value="STAS_dom"/>
</dbReference>
<proteinExistence type="predicted"/>
<dbReference type="InterPro" id="IPR036513">
    <property type="entry name" value="STAS_dom_sf"/>
</dbReference>
<dbReference type="Gene3D" id="3.60.40.10">
    <property type="entry name" value="PPM-type phosphatase domain"/>
    <property type="match status" value="1"/>
</dbReference>
<protein>
    <submittedName>
        <fullName evidence="4">Sigma-F factor regulator</fullName>
    </submittedName>
</protein>
<dbReference type="PROSITE" id="PS50801">
    <property type="entry name" value="STAS"/>
    <property type="match status" value="1"/>
</dbReference>
<dbReference type="EMBL" id="BAABIC010000005">
    <property type="protein sequence ID" value="GAA4684709.1"/>
    <property type="molecule type" value="Genomic_DNA"/>
</dbReference>
<dbReference type="Gene3D" id="3.30.450.20">
    <property type="entry name" value="PAS domain"/>
    <property type="match status" value="1"/>
</dbReference>
<feature type="region of interest" description="Disordered" evidence="2">
    <location>
        <begin position="1"/>
        <end position="21"/>
    </location>
</feature>
<comment type="caution">
    <text evidence="4">The sequence shown here is derived from an EMBL/GenBank/DDBJ whole genome shotgun (WGS) entry which is preliminary data.</text>
</comment>
<feature type="domain" description="STAS" evidence="3">
    <location>
        <begin position="568"/>
        <end position="663"/>
    </location>
</feature>
<dbReference type="PANTHER" id="PTHR43156">
    <property type="entry name" value="STAGE II SPORULATION PROTEIN E-RELATED"/>
    <property type="match status" value="1"/>
</dbReference>
<evidence type="ECO:0000256" key="2">
    <source>
        <dbReference type="SAM" id="MobiDB-lite"/>
    </source>
</evidence>
<dbReference type="Pfam" id="PF13466">
    <property type="entry name" value="STAS_2"/>
    <property type="match status" value="1"/>
</dbReference>
<dbReference type="InterPro" id="IPR001932">
    <property type="entry name" value="PPM-type_phosphatase-like_dom"/>
</dbReference>